<dbReference type="Pfam" id="PF07681">
    <property type="entry name" value="DoxX"/>
    <property type="match status" value="1"/>
</dbReference>
<reference evidence="6" key="1">
    <citation type="journal article" date="2015" name="Genome Announc.">
        <title>Draft Genome Sequence of Bacteroidales Strain TBC1, a Novel Isolate from a Methanogenic Wastewater Treatment System.</title>
        <authorList>
            <person name="Tourlousse D.M."/>
            <person name="Matsuura N."/>
            <person name="Sun L."/>
            <person name="Toyonaga M."/>
            <person name="Kuroda K."/>
            <person name="Ohashi A."/>
            <person name="Cruz R."/>
            <person name="Yamaguchi T."/>
            <person name="Sekiguchi Y."/>
        </authorList>
    </citation>
    <scope>NUCLEOTIDE SEQUENCE [LARGE SCALE GENOMIC DNA]</scope>
    <source>
        <strain evidence="6">TBC1</strain>
    </source>
</reference>
<feature type="transmembrane region" description="Helical" evidence="5">
    <location>
        <begin position="128"/>
        <end position="146"/>
    </location>
</feature>
<accession>A0A0S7BV85</accession>
<feature type="transmembrane region" description="Helical" evidence="5">
    <location>
        <begin position="55"/>
        <end position="81"/>
    </location>
</feature>
<dbReference type="InterPro" id="IPR032808">
    <property type="entry name" value="DoxX"/>
</dbReference>
<dbReference type="OrthoDB" id="265224at2"/>
<dbReference type="EMBL" id="DF968183">
    <property type="protein sequence ID" value="GAP44908.1"/>
    <property type="molecule type" value="Genomic_DNA"/>
</dbReference>
<dbReference type="Proteomes" id="UP000053091">
    <property type="component" value="Unassembled WGS sequence"/>
</dbReference>
<dbReference type="PATRIC" id="fig|1678841.3.peg.3471"/>
<keyword evidence="3 5" id="KW-1133">Transmembrane helix</keyword>
<keyword evidence="4 5" id="KW-0472">Membrane</keyword>
<evidence type="ECO:0000256" key="3">
    <source>
        <dbReference type="ARBA" id="ARBA00022989"/>
    </source>
</evidence>
<sequence>MWKQLSETDRRITYWMASRGILLLRISVGLIFIWFGVLKFFPSLSPAETLASDTISLLTFGLIPGGTAMIILAAWETLIGLGLITGFMLRETLLLLFLQMAGTLSPLVLFPGLAFSVFPFVPTLEGQYIIKNLIIISAGIVIGATVRGGRLTNEP</sequence>
<dbReference type="RefSeq" id="WP_062044848.1">
    <property type="nucleotide sequence ID" value="NZ_DF968183.1"/>
</dbReference>
<evidence type="ECO:0000256" key="2">
    <source>
        <dbReference type="ARBA" id="ARBA00022692"/>
    </source>
</evidence>
<dbReference type="AlphaFoldDB" id="A0A0S7BV85"/>
<organism evidence="6">
    <name type="scientific">Lentimicrobium saccharophilum</name>
    <dbReference type="NCBI Taxonomy" id="1678841"/>
    <lineage>
        <taxon>Bacteria</taxon>
        <taxon>Pseudomonadati</taxon>
        <taxon>Bacteroidota</taxon>
        <taxon>Bacteroidia</taxon>
        <taxon>Bacteroidales</taxon>
        <taxon>Lentimicrobiaceae</taxon>
        <taxon>Lentimicrobium</taxon>
    </lineage>
</organism>
<keyword evidence="2 5" id="KW-0812">Transmembrane</keyword>
<evidence type="ECO:0000313" key="6">
    <source>
        <dbReference type="EMBL" id="GAP44908.1"/>
    </source>
</evidence>
<evidence type="ECO:0000256" key="5">
    <source>
        <dbReference type="SAM" id="Phobius"/>
    </source>
</evidence>
<gene>
    <name evidence="6" type="ORF">TBC1_12722</name>
</gene>
<name>A0A0S7BV85_9BACT</name>
<feature type="transmembrane region" description="Helical" evidence="5">
    <location>
        <begin position="93"/>
        <end position="116"/>
    </location>
</feature>
<evidence type="ECO:0000256" key="1">
    <source>
        <dbReference type="ARBA" id="ARBA00004141"/>
    </source>
</evidence>
<evidence type="ECO:0000313" key="7">
    <source>
        <dbReference type="Proteomes" id="UP000053091"/>
    </source>
</evidence>
<proteinExistence type="predicted"/>
<comment type="subcellular location">
    <subcellularLocation>
        <location evidence="1">Membrane</location>
        <topology evidence="1">Multi-pass membrane protein</topology>
    </subcellularLocation>
</comment>
<dbReference type="GO" id="GO:0016020">
    <property type="term" value="C:membrane"/>
    <property type="evidence" value="ECO:0007669"/>
    <property type="project" value="UniProtKB-SubCell"/>
</dbReference>
<feature type="transmembrane region" description="Helical" evidence="5">
    <location>
        <begin position="12"/>
        <end position="35"/>
    </location>
</feature>
<protein>
    <submittedName>
        <fullName evidence="6">Uncharacterized membrane protein YkgB</fullName>
    </submittedName>
</protein>
<keyword evidence="7" id="KW-1185">Reference proteome</keyword>
<dbReference type="STRING" id="1678841.TBC1_12722"/>
<evidence type="ECO:0000256" key="4">
    <source>
        <dbReference type="ARBA" id="ARBA00023136"/>
    </source>
</evidence>